<evidence type="ECO:0000313" key="1">
    <source>
        <dbReference type="EMBL" id="MBW4560604.1"/>
    </source>
</evidence>
<reference evidence="1" key="1">
    <citation type="submission" date="2021-05" db="EMBL/GenBank/DDBJ databases">
        <authorList>
            <person name="Pietrasiak N."/>
            <person name="Ward R."/>
            <person name="Stajich J.E."/>
            <person name="Kurbessoian T."/>
        </authorList>
    </citation>
    <scope>NUCLEOTIDE SEQUENCE</scope>
    <source>
        <strain evidence="1">JT2-VF2</strain>
    </source>
</reference>
<protein>
    <submittedName>
        <fullName evidence="1">Uncharacterized protein</fullName>
    </submittedName>
</protein>
<name>A0A951PUP1_9NOST</name>
<dbReference type="Proteomes" id="UP000715781">
    <property type="component" value="Unassembled WGS sequence"/>
</dbReference>
<organism evidence="1 2">
    <name type="scientific">Mojavia pulchra JT2-VF2</name>
    <dbReference type="NCBI Taxonomy" id="287848"/>
    <lineage>
        <taxon>Bacteria</taxon>
        <taxon>Bacillati</taxon>
        <taxon>Cyanobacteriota</taxon>
        <taxon>Cyanophyceae</taxon>
        <taxon>Nostocales</taxon>
        <taxon>Nostocaceae</taxon>
    </lineage>
</organism>
<comment type="caution">
    <text evidence="1">The sequence shown here is derived from an EMBL/GenBank/DDBJ whole genome shotgun (WGS) entry which is preliminary data.</text>
</comment>
<sequence length="80" mass="9091">MSDSIDWQKKLNEESWQSLCKTICNDCVFHIQVEGFIKCLNPEEMGVNCCNVIFCNSFQPTQEVDSPCVSFSNGEDVNYA</sequence>
<accession>A0A951PUP1</accession>
<proteinExistence type="predicted"/>
<gene>
    <name evidence="1" type="ORF">KME32_05495</name>
</gene>
<evidence type="ECO:0000313" key="2">
    <source>
        <dbReference type="Proteomes" id="UP000715781"/>
    </source>
</evidence>
<dbReference type="EMBL" id="JAHHHN010000002">
    <property type="protein sequence ID" value="MBW4560604.1"/>
    <property type="molecule type" value="Genomic_DNA"/>
</dbReference>
<reference evidence="1" key="2">
    <citation type="journal article" date="2022" name="Microbiol. Resour. Announc.">
        <title>Metagenome Sequencing to Explore Phylogenomics of Terrestrial Cyanobacteria.</title>
        <authorList>
            <person name="Ward R.D."/>
            <person name="Stajich J.E."/>
            <person name="Johansen J.R."/>
            <person name="Huntemann M."/>
            <person name="Clum A."/>
            <person name="Foster B."/>
            <person name="Foster B."/>
            <person name="Roux S."/>
            <person name="Palaniappan K."/>
            <person name="Varghese N."/>
            <person name="Mukherjee S."/>
            <person name="Reddy T.B.K."/>
            <person name="Daum C."/>
            <person name="Copeland A."/>
            <person name="Chen I.A."/>
            <person name="Ivanova N.N."/>
            <person name="Kyrpides N.C."/>
            <person name="Shapiro N."/>
            <person name="Eloe-Fadrosh E.A."/>
            <person name="Pietrasiak N."/>
        </authorList>
    </citation>
    <scope>NUCLEOTIDE SEQUENCE</scope>
    <source>
        <strain evidence="1">JT2-VF2</strain>
    </source>
</reference>
<dbReference type="AlphaFoldDB" id="A0A951PUP1"/>